<proteinExistence type="inferred from homology"/>
<dbReference type="EMBL" id="JBHUIP010000014">
    <property type="protein sequence ID" value="MFD2264985.1"/>
    <property type="molecule type" value="Genomic_DNA"/>
</dbReference>
<keyword evidence="12 15" id="KW-0627">Porphyrin biosynthesis</keyword>
<evidence type="ECO:0000256" key="7">
    <source>
        <dbReference type="ARBA" id="ARBA00022691"/>
    </source>
</evidence>
<dbReference type="PANTHER" id="PTHR13932">
    <property type="entry name" value="COPROPORPHYRINIGEN III OXIDASE"/>
    <property type="match status" value="1"/>
</dbReference>
<keyword evidence="7 15" id="KW-0949">S-adenosyl-L-methionine</keyword>
<dbReference type="InterPro" id="IPR023404">
    <property type="entry name" value="rSAM_horseshoe"/>
</dbReference>
<evidence type="ECO:0000313" key="17">
    <source>
        <dbReference type="EMBL" id="MFD2264985.1"/>
    </source>
</evidence>
<sequence>MQSRLTPPPMAAAARDELLNRRLPRYTSYPTAPHFAPDVTGETYGAWLDTLAPDQALSLYLHIPFCRQLCLYCGCHMRVVRQDQPVEEYLEDLLAEASLVARRLGTRRKVTHLHLGGGTPSILGNMGLTWLIRRLSDMFDLEGERAIELDPRHMTPSLAETLASNGFNRVSLGIQDMDERVQKAINRLQPESQIDLAVRWLRGAGIEDISVDLLYGLPYQTVESVKASALAVAAYRPRRIALFGYAHVPWMKKHQNLLPTQALPDGEARLAQAAVAAGVFEAAGYLPVGLDHFALPGDGLVEAPVARNFQGYTTDASPVLIGLGASSIGQLPQGFVQNSPDIPTWRRAVREERFPVIKGRILTDEDRRRGAVIERLMCDLSVDLAVIWDGWMHWDEALAEVDRLVDLGLCKRVGSWIEVPESARAYIRHVAAAFDAYLEPMAQRHAVAV</sequence>
<evidence type="ECO:0000256" key="5">
    <source>
        <dbReference type="ARBA" id="ARBA00022485"/>
    </source>
</evidence>
<evidence type="ECO:0000256" key="12">
    <source>
        <dbReference type="ARBA" id="ARBA00023244"/>
    </source>
</evidence>
<name>A0ABW5E0M5_9PROT</name>
<dbReference type="NCBIfam" id="TIGR00538">
    <property type="entry name" value="hemN"/>
    <property type="match status" value="1"/>
</dbReference>
<dbReference type="PIRSF" id="PIRSF000167">
    <property type="entry name" value="HemN"/>
    <property type="match status" value="1"/>
</dbReference>
<keyword evidence="5 15" id="KW-0004">4Fe-4S</keyword>
<dbReference type="GO" id="GO:0051989">
    <property type="term" value="F:coproporphyrinogen dehydrogenase activity"/>
    <property type="evidence" value="ECO:0007669"/>
    <property type="project" value="UniProtKB-EC"/>
</dbReference>
<comment type="subcellular location">
    <subcellularLocation>
        <location evidence="1 15">Cytoplasm</location>
    </subcellularLocation>
</comment>
<comment type="function">
    <text evidence="13">Involved in the heme biosynthesis. Catalyzes the anaerobic oxidative decarboxylation of propionate groups of rings A and B of coproporphyrinogen III to yield the vinyl groups in protoporphyrinogen IX.</text>
</comment>
<keyword evidence="8 15" id="KW-0479">Metal-binding</keyword>
<evidence type="ECO:0000256" key="6">
    <source>
        <dbReference type="ARBA" id="ARBA00022490"/>
    </source>
</evidence>
<dbReference type="PROSITE" id="PS51918">
    <property type="entry name" value="RADICAL_SAM"/>
    <property type="match status" value="1"/>
</dbReference>
<keyword evidence="18" id="KW-1185">Reference proteome</keyword>
<organism evidence="17 18">
    <name type="scientific">Lacibacterium aquatile</name>
    <dbReference type="NCBI Taxonomy" id="1168082"/>
    <lineage>
        <taxon>Bacteria</taxon>
        <taxon>Pseudomonadati</taxon>
        <taxon>Pseudomonadota</taxon>
        <taxon>Alphaproteobacteria</taxon>
        <taxon>Rhodospirillales</taxon>
        <taxon>Rhodospirillaceae</taxon>
    </lineage>
</organism>
<comment type="caution">
    <text evidence="17">The sequence shown here is derived from an EMBL/GenBank/DDBJ whole genome shotgun (WGS) entry which is preliminary data.</text>
</comment>
<dbReference type="CDD" id="cd01335">
    <property type="entry name" value="Radical_SAM"/>
    <property type="match status" value="1"/>
</dbReference>
<evidence type="ECO:0000256" key="8">
    <source>
        <dbReference type="ARBA" id="ARBA00022723"/>
    </source>
</evidence>
<comment type="cofactor">
    <cofactor evidence="15">
        <name>[4Fe-4S] cluster</name>
        <dbReference type="ChEBI" id="CHEBI:49883"/>
    </cofactor>
    <text evidence="15">Binds 1 [4Fe-4S] cluster. The cluster is coordinated with 3 cysteines and an exchangeable S-adenosyl-L-methionine.</text>
</comment>
<evidence type="ECO:0000256" key="13">
    <source>
        <dbReference type="ARBA" id="ARBA00024295"/>
    </source>
</evidence>
<dbReference type="PANTHER" id="PTHR13932:SF6">
    <property type="entry name" value="OXYGEN-INDEPENDENT COPROPORPHYRINOGEN III OXIDASE"/>
    <property type="match status" value="1"/>
</dbReference>
<keyword evidence="10 15" id="KW-0408">Iron</keyword>
<dbReference type="SMART" id="SM00729">
    <property type="entry name" value="Elp3"/>
    <property type="match status" value="1"/>
</dbReference>
<comment type="similarity">
    <text evidence="3 15">Belongs to the anaerobic coproporphyrinogen-III oxidase family.</text>
</comment>
<keyword evidence="9 15" id="KW-0560">Oxidoreductase</keyword>
<dbReference type="SFLD" id="SFLDG01065">
    <property type="entry name" value="anaerobic_coproporphyrinogen-I"/>
    <property type="match status" value="1"/>
</dbReference>
<evidence type="ECO:0000256" key="10">
    <source>
        <dbReference type="ARBA" id="ARBA00023004"/>
    </source>
</evidence>
<reference evidence="18" key="1">
    <citation type="journal article" date="2019" name="Int. J. Syst. Evol. Microbiol.">
        <title>The Global Catalogue of Microorganisms (GCM) 10K type strain sequencing project: providing services to taxonomists for standard genome sequencing and annotation.</title>
        <authorList>
            <consortium name="The Broad Institute Genomics Platform"/>
            <consortium name="The Broad Institute Genome Sequencing Center for Infectious Disease"/>
            <person name="Wu L."/>
            <person name="Ma J."/>
        </authorList>
    </citation>
    <scope>NUCLEOTIDE SEQUENCE [LARGE SCALE GENOMIC DNA]</scope>
    <source>
        <strain evidence="18">CGMCC 1.19062</strain>
    </source>
</reference>
<dbReference type="Gene3D" id="1.10.10.920">
    <property type="match status" value="1"/>
</dbReference>
<evidence type="ECO:0000256" key="9">
    <source>
        <dbReference type="ARBA" id="ARBA00023002"/>
    </source>
</evidence>
<dbReference type="InterPro" id="IPR058240">
    <property type="entry name" value="rSAM_sf"/>
</dbReference>
<dbReference type="Gene3D" id="3.80.30.20">
    <property type="entry name" value="tm_1862 like domain"/>
    <property type="match status" value="1"/>
</dbReference>
<evidence type="ECO:0000256" key="15">
    <source>
        <dbReference type="PIRNR" id="PIRNR000167"/>
    </source>
</evidence>
<comment type="subunit">
    <text evidence="4">Monomer.</text>
</comment>
<dbReference type="InterPro" id="IPR007197">
    <property type="entry name" value="rSAM"/>
</dbReference>
<dbReference type="InterPro" id="IPR034505">
    <property type="entry name" value="Coproporphyrinogen-III_oxidase"/>
</dbReference>
<dbReference type="InterPro" id="IPR006638">
    <property type="entry name" value="Elp3/MiaA/NifB-like_rSAM"/>
</dbReference>
<evidence type="ECO:0000313" key="18">
    <source>
        <dbReference type="Proteomes" id="UP001597295"/>
    </source>
</evidence>
<dbReference type="RefSeq" id="WP_379878151.1">
    <property type="nucleotide sequence ID" value="NZ_JBHUIP010000014.1"/>
</dbReference>
<evidence type="ECO:0000256" key="1">
    <source>
        <dbReference type="ARBA" id="ARBA00004496"/>
    </source>
</evidence>
<keyword evidence="6 15" id="KW-0963">Cytoplasm</keyword>
<dbReference type="Pfam" id="PF04055">
    <property type="entry name" value="Radical_SAM"/>
    <property type="match status" value="1"/>
</dbReference>
<evidence type="ECO:0000259" key="16">
    <source>
        <dbReference type="PROSITE" id="PS51918"/>
    </source>
</evidence>
<dbReference type="InterPro" id="IPR004558">
    <property type="entry name" value="Coprogen_oxidase_HemN"/>
</dbReference>
<evidence type="ECO:0000256" key="3">
    <source>
        <dbReference type="ARBA" id="ARBA00005493"/>
    </source>
</evidence>
<dbReference type="SFLD" id="SFLDG01082">
    <property type="entry name" value="B12-binding_domain_containing"/>
    <property type="match status" value="1"/>
</dbReference>
<feature type="domain" description="Radical SAM core" evidence="16">
    <location>
        <begin position="51"/>
        <end position="281"/>
    </location>
</feature>
<evidence type="ECO:0000256" key="11">
    <source>
        <dbReference type="ARBA" id="ARBA00023014"/>
    </source>
</evidence>
<dbReference type="EC" id="1.3.98.3" evidence="15"/>
<dbReference type="SFLD" id="SFLDS00029">
    <property type="entry name" value="Radical_SAM"/>
    <property type="match status" value="1"/>
</dbReference>
<gene>
    <name evidence="17" type="primary">hemN</name>
    <name evidence="17" type="ORF">ACFSM5_18925</name>
</gene>
<evidence type="ECO:0000256" key="2">
    <source>
        <dbReference type="ARBA" id="ARBA00004785"/>
    </source>
</evidence>
<keyword evidence="11 15" id="KW-0411">Iron-sulfur</keyword>
<accession>A0ABW5E0M5</accession>
<evidence type="ECO:0000256" key="14">
    <source>
        <dbReference type="ARBA" id="ARBA00048321"/>
    </source>
</evidence>
<comment type="pathway">
    <text evidence="2 15">Porphyrin-containing compound metabolism; protoporphyrin-IX biosynthesis; protoporphyrinogen-IX from coproporphyrinogen-III (AdoMet route): step 1/1.</text>
</comment>
<evidence type="ECO:0000256" key="4">
    <source>
        <dbReference type="ARBA" id="ARBA00011245"/>
    </source>
</evidence>
<dbReference type="Proteomes" id="UP001597295">
    <property type="component" value="Unassembled WGS sequence"/>
</dbReference>
<dbReference type="SUPFAM" id="SSF102114">
    <property type="entry name" value="Radical SAM enzymes"/>
    <property type="match status" value="1"/>
</dbReference>
<comment type="catalytic activity">
    <reaction evidence="14 15">
        <text>coproporphyrinogen III + 2 S-adenosyl-L-methionine = protoporphyrinogen IX + 2 5'-deoxyadenosine + 2 L-methionine + 2 CO2</text>
        <dbReference type="Rhea" id="RHEA:15425"/>
        <dbReference type="ChEBI" id="CHEBI:16526"/>
        <dbReference type="ChEBI" id="CHEBI:17319"/>
        <dbReference type="ChEBI" id="CHEBI:57307"/>
        <dbReference type="ChEBI" id="CHEBI:57309"/>
        <dbReference type="ChEBI" id="CHEBI:57844"/>
        <dbReference type="ChEBI" id="CHEBI:59789"/>
        <dbReference type="EC" id="1.3.98.3"/>
    </reaction>
</comment>
<protein>
    <recommendedName>
        <fullName evidence="15">Coproporphyrinogen-III oxidase</fullName>
        <ecNumber evidence="15">1.3.98.3</ecNumber>
    </recommendedName>
</protein>